<dbReference type="OrthoDB" id="8613373at2"/>
<dbReference type="AlphaFoldDB" id="A0A562ZWX1"/>
<gene>
    <name evidence="1" type="ORF">FN976_03685</name>
</gene>
<reference evidence="1 2" key="1">
    <citation type="submission" date="2019-07" db="EMBL/GenBank/DDBJ databases">
        <title>Caenimonas sedimenti sp. nov., isolated from activated sludge.</title>
        <authorList>
            <person name="Xu J."/>
        </authorList>
    </citation>
    <scope>NUCLEOTIDE SEQUENCE [LARGE SCALE GENOMIC DNA]</scope>
    <source>
        <strain evidence="1 2">HX-9-20</strain>
    </source>
</reference>
<protein>
    <submittedName>
        <fullName evidence="1">Uncharacterized protein</fullName>
    </submittedName>
</protein>
<name>A0A562ZWX1_9BURK</name>
<dbReference type="RefSeq" id="WP_145891104.1">
    <property type="nucleotide sequence ID" value="NZ_VOBQ01000003.1"/>
</dbReference>
<proteinExistence type="predicted"/>
<sequence length="507" mass="55665">MDMNEAAKQLLGALDDSREVPGGLALRQALRQARLDGSLESLDRIDQLLAQIRTRTRPTRESWAEKPGTANFNLLLAFYLGETVARLGQTTVDWMTNAQAQERLPEQARPPEAPWSRIIGVVGGSVAVPLGVVEDGLFGTDVQVSCRAYVERLVARVAPQETDQNVLCRQFLHAGRGAGEVNGGLAFIDALKELAPDFSIGSLERVDDLLRAIRKQAAPEYADFVNRINTQNFLRWTAYYAGSTIAHSCGLTLRWLSFDELKTQFPELEPQFETAFGCVIDDKIYFPLGIATELLFGEKPQRNFRGLAGQIQQKASPPMVSIRRLHASDEAPANISAILEKGVNQAGFLAAHGMFMMEGGASLAPTVLVPGADGTATFVDFSFHGDQESILAAADERMQANPDNAIFQVLAYDGYANLPTGRTDALLLALHLYGGGTLSGRESLVLRFACPYRPASHPEGMRIYSPKLMQYPVPKEALPALLRSFYLGVLRYKSNTFSWMKLLDESI</sequence>
<dbReference type="EMBL" id="VOBQ01000003">
    <property type="protein sequence ID" value="TWO72644.1"/>
    <property type="molecule type" value="Genomic_DNA"/>
</dbReference>
<organism evidence="1 2">
    <name type="scientific">Caenimonas sedimenti</name>
    <dbReference type="NCBI Taxonomy" id="2596921"/>
    <lineage>
        <taxon>Bacteria</taxon>
        <taxon>Pseudomonadati</taxon>
        <taxon>Pseudomonadota</taxon>
        <taxon>Betaproteobacteria</taxon>
        <taxon>Burkholderiales</taxon>
        <taxon>Comamonadaceae</taxon>
        <taxon>Caenimonas</taxon>
    </lineage>
</organism>
<evidence type="ECO:0000313" key="2">
    <source>
        <dbReference type="Proteomes" id="UP000318199"/>
    </source>
</evidence>
<keyword evidence="2" id="KW-1185">Reference proteome</keyword>
<comment type="caution">
    <text evidence="1">The sequence shown here is derived from an EMBL/GenBank/DDBJ whole genome shotgun (WGS) entry which is preliminary data.</text>
</comment>
<accession>A0A562ZWX1</accession>
<dbReference type="Proteomes" id="UP000318199">
    <property type="component" value="Unassembled WGS sequence"/>
</dbReference>
<evidence type="ECO:0000313" key="1">
    <source>
        <dbReference type="EMBL" id="TWO72644.1"/>
    </source>
</evidence>